<proteinExistence type="predicted"/>
<dbReference type="OrthoDB" id="292964at2759"/>
<dbReference type="PANTHER" id="PTHR24006:SF842">
    <property type="entry name" value="UBIQUITIN CARBOXYL-TERMINAL HYDROLASE 40"/>
    <property type="match status" value="1"/>
</dbReference>
<dbReference type="STRING" id="461836.A0A0L0DGW2"/>
<dbReference type="GeneID" id="25566311"/>
<dbReference type="InterPro" id="IPR038765">
    <property type="entry name" value="Papain-like_cys_pep_sf"/>
</dbReference>
<dbReference type="PROSITE" id="PS50235">
    <property type="entry name" value="USP_3"/>
    <property type="match status" value="1"/>
</dbReference>
<dbReference type="Proteomes" id="UP000054408">
    <property type="component" value="Unassembled WGS sequence"/>
</dbReference>
<feature type="domain" description="USP" evidence="3">
    <location>
        <begin position="13"/>
        <end position="575"/>
    </location>
</feature>
<dbReference type="GO" id="GO:0004843">
    <property type="term" value="F:cysteine-type deubiquitinase activity"/>
    <property type="evidence" value="ECO:0007669"/>
    <property type="project" value="InterPro"/>
</dbReference>
<dbReference type="InterPro" id="IPR000626">
    <property type="entry name" value="Ubiquitin-like_dom"/>
</dbReference>
<name>A0A0L0DGW2_THETB</name>
<dbReference type="GO" id="GO:0005829">
    <property type="term" value="C:cytosol"/>
    <property type="evidence" value="ECO:0007669"/>
    <property type="project" value="TreeGrafter"/>
</dbReference>
<dbReference type="SUPFAM" id="SSF54001">
    <property type="entry name" value="Cysteine proteinases"/>
    <property type="match status" value="1"/>
</dbReference>
<reference evidence="4 5" key="1">
    <citation type="submission" date="2010-05" db="EMBL/GenBank/DDBJ databases">
        <title>The Genome Sequence of Thecamonas trahens ATCC 50062.</title>
        <authorList>
            <consortium name="The Broad Institute Genome Sequencing Platform"/>
            <person name="Russ C."/>
            <person name="Cuomo C."/>
            <person name="Shea T."/>
            <person name="Young S.K."/>
            <person name="Zeng Q."/>
            <person name="Koehrsen M."/>
            <person name="Haas B."/>
            <person name="Borodovsky M."/>
            <person name="Guigo R."/>
            <person name="Alvarado L."/>
            <person name="Berlin A."/>
            <person name="Bochicchio J."/>
            <person name="Borenstein D."/>
            <person name="Chapman S."/>
            <person name="Chen Z."/>
            <person name="Freedman E."/>
            <person name="Gellesch M."/>
            <person name="Goldberg J."/>
            <person name="Griggs A."/>
            <person name="Gujja S."/>
            <person name="Heilman E."/>
            <person name="Heiman D."/>
            <person name="Hepburn T."/>
            <person name="Howarth C."/>
            <person name="Jen D."/>
            <person name="Larson L."/>
            <person name="Mehta T."/>
            <person name="Park D."/>
            <person name="Pearson M."/>
            <person name="Roberts A."/>
            <person name="Saif S."/>
            <person name="Shenoy N."/>
            <person name="Sisk P."/>
            <person name="Stolte C."/>
            <person name="Sykes S."/>
            <person name="Thomson T."/>
            <person name="Walk T."/>
            <person name="White J."/>
            <person name="Yandava C."/>
            <person name="Burger G."/>
            <person name="Gray M.W."/>
            <person name="Holland P.W.H."/>
            <person name="King N."/>
            <person name="Lang F.B.F."/>
            <person name="Roger A.J."/>
            <person name="Ruiz-Trillo I."/>
            <person name="Lander E."/>
            <person name="Nusbaum C."/>
        </authorList>
    </citation>
    <scope>NUCLEOTIDE SEQUENCE [LARGE SCALE GENOMIC DNA]</scope>
    <source>
        <strain evidence="4 5">ATCC 50062</strain>
    </source>
</reference>
<dbReference type="InterPro" id="IPR050164">
    <property type="entry name" value="Peptidase_C19"/>
</dbReference>
<dbReference type="PROSITE" id="PS00972">
    <property type="entry name" value="USP_1"/>
    <property type="match status" value="1"/>
</dbReference>
<dbReference type="InterPro" id="IPR028889">
    <property type="entry name" value="USP"/>
</dbReference>
<dbReference type="EMBL" id="GL349466">
    <property type="protein sequence ID" value="KNC51366.1"/>
    <property type="molecule type" value="Genomic_DNA"/>
</dbReference>
<evidence type="ECO:0008006" key="6">
    <source>
        <dbReference type="Google" id="ProtNLM"/>
    </source>
</evidence>
<evidence type="ECO:0000259" key="3">
    <source>
        <dbReference type="PROSITE" id="PS50235"/>
    </source>
</evidence>
<dbReference type="PROSITE" id="PS50053">
    <property type="entry name" value="UBIQUITIN_2"/>
    <property type="match status" value="1"/>
</dbReference>
<dbReference type="eggNOG" id="KOG4598">
    <property type="taxonomic scope" value="Eukaryota"/>
</dbReference>
<feature type="compositionally biased region" description="Low complexity" evidence="1">
    <location>
        <begin position="439"/>
        <end position="456"/>
    </location>
</feature>
<evidence type="ECO:0000256" key="1">
    <source>
        <dbReference type="SAM" id="MobiDB-lite"/>
    </source>
</evidence>
<dbReference type="GO" id="GO:0005634">
    <property type="term" value="C:nucleus"/>
    <property type="evidence" value="ECO:0007669"/>
    <property type="project" value="TreeGrafter"/>
</dbReference>
<dbReference type="InterPro" id="IPR018200">
    <property type="entry name" value="USP_CS"/>
</dbReference>
<sequence length="1234" mass="128722">MSTSNLMSGVHLAGLSNQGATCYLNALLQILYHTPPLRNGVLSLSLEDMGHTSSEYLEWLLSNDAEVWQAKYGSLTEEEVKAEKNGVGGKEIKSGEDALDLAAAIADSEPVMAEVLAMGLGLDPELVVYCVAKHVQNAAIASACEESYDLFALGGADDSSDDGSDGLDAAELTAQSLLDMCLDTEYAEEYAEDVADGRWVDPRTVAPVFVAGSGSAEPEKAKFVPPPPAPDRIRTIPFALQRLFAALSLHTAVSGGHGAVTTHFLTAAFGFSGRDAGVQHDIAELTRLLLDVLQRQLVGSAIEGLVPGLYRGVASRRISCLTCGGSRSTEQPFLDLSLPTAGAASLDAALLQWGMPELMDGANAVSCEACDSRQPSTIRNVLTLLPPVLTITLNRYAWTESGRVKLNDPFAFPLTLDMAALLDGESLAPDDSLRAAAAELAATGSRSETSSTRASAGAGGDDGDDFAFSSFGLFSDPAPVASPEPDTAGELFVSRLGDAARGGSPAEYELFGVVLHAGGAHGGHYHALIRDAESGQWFDFNDASVKPMPLGQLVRSYGVSGSSRESAYMLFYAARLPDGSLAIDVPIIDPAPAPTAIEAHLSFWRKHLRAAASAAAAREAAERAARGERAAAAVAARSSREATAAALPMRPAMRVVERTPHTLCFLVYDAESGAMLPPVVADAHSLVGSLVQDGGWAFVGALVPSLAGGIVAAATDAVIDTTLCVGEWRLAALAEFGLHASIGCALAHVGALVVAPTVTDGTPCFAAVPQLAARRTEVTVFAAGNGFRLAMPCMLSMHTLKSLIVGWLNDELELGLSPHAVGIYACSTTAAPGYSVAWALESGSDPLGVAPALEARGGAVELVLPLLADGVFVAELDDVDEPLEIRVVARSAASRASVSRTELEGAMTLTLSSMTPLQEAMSRVAGAGATDLPSFVLRPTDAGLVPRPDREVFVSRTRALSMYHIRPHTVLVAEPGRIVALGQITVNVVQYAGYPSSEGGILAFFSPAYYTESMDARAKDLFSPAASVSIGATATVDALYDAVASALSVGPNEIRLWATGARLKGGSTGNLKTVGIRDGSVVVAQVGVAQTAGSDVILPLYERSGTDTVHFTFARELVVARDAASGAILASVVESVIDSAASGCRLAKYDQYANTWATIRKADVSECEPVFANDGDVVVYDGPSLGAGIGDDAEPTVPLPQRVLRSKSGYVFHDMLALPTYREEAVLRIDAGGW</sequence>
<dbReference type="Pfam" id="PF00443">
    <property type="entry name" value="UCH"/>
    <property type="match status" value="1"/>
</dbReference>
<feature type="region of interest" description="Disordered" evidence="1">
    <location>
        <begin position="439"/>
        <end position="461"/>
    </location>
</feature>
<dbReference type="RefSeq" id="XP_013756284.1">
    <property type="nucleotide sequence ID" value="XM_013900830.1"/>
</dbReference>
<dbReference type="PANTHER" id="PTHR24006">
    <property type="entry name" value="UBIQUITIN CARBOXYL-TERMINAL HYDROLASE"/>
    <property type="match status" value="1"/>
</dbReference>
<gene>
    <name evidence="4" type="ORF">AMSG_07382</name>
</gene>
<dbReference type="GO" id="GO:0016579">
    <property type="term" value="P:protein deubiquitination"/>
    <property type="evidence" value="ECO:0007669"/>
    <property type="project" value="InterPro"/>
</dbReference>
<dbReference type="InterPro" id="IPR001394">
    <property type="entry name" value="Peptidase_C19_UCH"/>
</dbReference>
<evidence type="ECO:0000259" key="2">
    <source>
        <dbReference type="PROSITE" id="PS50053"/>
    </source>
</evidence>
<dbReference type="AlphaFoldDB" id="A0A0L0DGW2"/>
<evidence type="ECO:0000313" key="5">
    <source>
        <dbReference type="Proteomes" id="UP000054408"/>
    </source>
</evidence>
<organism evidence="4 5">
    <name type="scientific">Thecamonas trahens ATCC 50062</name>
    <dbReference type="NCBI Taxonomy" id="461836"/>
    <lineage>
        <taxon>Eukaryota</taxon>
        <taxon>Apusozoa</taxon>
        <taxon>Apusomonadida</taxon>
        <taxon>Apusomonadidae</taxon>
        <taxon>Thecamonas</taxon>
    </lineage>
</organism>
<accession>A0A0L0DGW2</accession>
<keyword evidence="5" id="KW-1185">Reference proteome</keyword>
<protein>
    <recommendedName>
        <fullName evidence="6">USP domain-containing protein</fullName>
    </recommendedName>
</protein>
<dbReference type="PROSITE" id="PS00973">
    <property type="entry name" value="USP_2"/>
    <property type="match status" value="1"/>
</dbReference>
<evidence type="ECO:0000313" key="4">
    <source>
        <dbReference type="EMBL" id="KNC51366.1"/>
    </source>
</evidence>
<feature type="domain" description="Ubiquitin-like" evidence="2">
    <location>
        <begin position="1014"/>
        <end position="1082"/>
    </location>
</feature>
<dbReference type="Gene3D" id="3.90.70.10">
    <property type="entry name" value="Cysteine proteinases"/>
    <property type="match status" value="2"/>
</dbReference>